<feature type="transmembrane region" description="Helical" evidence="1">
    <location>
        <begin position="63"/>
        <end position="86"/>
    </location>
</feature>
<gene>
    <name evidence="2" type="ORF">OHA22_20485</name>
</gene>
<keyword evidence="1" id="KW-0472">Membrane</keyword>
<dbReference type="AlphaFoldDB" id="A0AAU1ZZE1"/>
<evidence type="ECO:0000256" key="1">
    <source>
        <dbReference type="SAM" id="Phobius"/>
    </source>
</evidence>
<reference evidence="2" key="1">
    <citation type="submission" date="2022-10" db="EMBL/GenBank/DDBJ databases">
        <title>The complete genomes of actinobacterial strains from the NBC collection.</title>
        <authorList>
            <person name="Joergensen T.S."/>
            <person name="Alvarez Arevalo M."/>
            <person name="Sterndorff E.B."/>
            <person name="Faurdal D."/>
            <person name="Vuksanovic O."/>
            <person name="Mourched A.-S."/>
            <person name="Charusanti P."/>
            <person name="Shaw S."/>
            <person name="Blin K."/>
            <person name="Weber T."/>
        </authorList>
    </citation>
    <scope>NUCLEOTIDE SEQUENCE</scope>
    <source>
        <strain evidence="2">NBC_00093</strain>
    </source>
</reference>
<dbReference type="EMBL" id="CP108222">
    <property type="protein sequence ID" value="WTT17748.1"/>
    <property type="molecule type" value="Genomic_DNA"/>
</dbReference>
<evidence type="ECO:0000313" key="2">
    <source>
        <dbReference type="EMBL" id="WTT17748.1"/>
    </source>
</evidence>
<protein>
    <submittedName>
        <fullName evidence="2">Hemolysin XhlA family protein</fullName>
    </submittedName>
</protein>
<keyword evidence="1" id="KW-1133">Transmembrane helix</keyword>
<proteinExistence type="predicted"/>
<keyword evidence="1" id="KW-0812">Transmembrane</keyword>
<organism evidence="2">
    <name type="scientific">Streptomyces sp. NBC_00093</name>
    <dbReference type="NCBI Taxonomy" id="2975649"/>
    <lineage>
        <taxon>Bacteria</taxon>
        <taxon>Bacillati</taxon>
        <taxon>Actinomycetota</taxon>
        <taxon>Actinomycetes</taxon>
        <taxon>Kitasatosporales</taxon>
        <taxon>Streptomycetaceae</taxon>
        <taxon>Streptomyces</taxon>
    </lineage>
</organism>
<sequence>MTTPDPAGVYISSAQMYQELRSLSDGLTRVETKLDGIGQGLTDLGKDVADHETRLRTLERARWPLPTIGVLAGLAGATTGAVALFAR</sequence>
<accession>A0AAU1ZZE1</accession>
<name>A0AAU1ZZE1_9ACTN</name>